<dbReference type="PANTHER" id="PTHR43180">
    <property type="entry name" value="3-OXOACYL-(ACYL-CARRIER-PROTEIN) REDUCTASE (AFU_ORTHOLOGUE AFUA_6G11210)"/>
    <property type="match status" value="1"/>
</dbReference>
<comment type="caution">
    <text evidence="3">The sequence shown here is derived from an EMBL/GenBank/DDBJ whole genome shotgun (WGS) entry which is preliminary data.</text>
</comment>
<dbReference type="PRINTS" id="PR00080">
    <property type="entry name" value="SDRFAMILY"/>
</dbReference>
<comment type="similarity">
    <text evidence="1">Belongs to the short-chain dehydrogenases/reductases (SDR) family.</text>
</comment>
<sequence length="247" mass="26161">MASSFSSIGSTSKRLEGKVAIVTGGASGIGEAAARLFIKHGAKVVIADIQDDLGQSIVEEIGENEVISYVHCDVKVEKDVENAVDMAVSKYGKLDIMFSNAGISEELDSTIMKVDYEIFKNIFDVNVFGALMCAKHAARVMIPSKKGSIMFTSSVASVTCGGAVHTYLASKHAVAGLAKNLGVELGQHGIRVNCVSPFCVPTPMLKNGLGIHEKEKIEDFVCEIANLKGTISDVEDVAQATLYLASS</sequence>
<dbReference type="Proteomes" id="UP000823775">
    <property type="component" value="Unassembled WGS sequence"/>
</dbReference>
<proteinExistence type="inferred from homology"/>
<dbReference type="InterPro" id="IPR002347">
    <property type="entry name" value="SDR_fam"/>
</dbReference>
<keyword evidence="4" id="KW-1185">Reference proteome</keyword>
<dbReference type="PANTHER" id="PTHR43180:SF78">
    <property type="entry name" value="SHORT CHAIN ALCOHOL DEHYDROGENASE"/>
    <property type="match status" value="1"/>
</dbReference>
<dbReference type="InterPro" id="IPR036291">
    <property type="entry name" value="NAD(P)-bd_dom_sf"/>
</dbReference>
<dbReference type="Gene3D" id="3.40.50.720">
    <property type="entry name" value="NAD(P)-binding Rossmann-like Domain"/>
    <property type="match status" value="1"/>
</dbReference>
<evidence type="ECO:0000313" key="3">
    <source>
        <dbReference type="EMBL" id="MCD7459858.1"/>
    </source>
</evidence>
<accession>A0ABS8SM57</accession>
<evidence type="ECO:0000256" key="2">
    <source>
        <dbReference type="ARBA" id="ARBA00023002"/>
    </source>
</evidence>
<dbReference type="Pfam" id="PF13561">
    <property type="entry name" value="adh_short_C2"/>
    <property type="match status" value="1"/>
</dbReference>
<reference evidence="3 4" key="1">
    <citation type="journal article" date="2021" name="BMC Genomics">
        <title>Datura genome reveals duplications of psychoactive alkaloid biosynthetic genes and high mutation rate following tissue culture.</title>
        <authorList>
            <person name="Rajewski A."/>
            <person name="Carter-House D."/>
            <person name="Stajich J."/>
            <person name="Litt A."/>
        </authorList>
    </citation>
    <scope>NUCLEOTIDE SEQUENCE [LARGE SCALE GENOMIC DNA]</scope>
    <source>
        <strain evidence="3">AR-01</strain>
    </source>
</reference>
<organism evidence="3 4">
    <name type="scientific">Datura stramonium</name>
    <name type="common">Jimsonweed</name>
    <name type="synonym">Common thornapple</name>
    <dbReference type="NCBI Taxonomy" id="4076"/>
    <lineage>
        <taxon>Eukaryota</taxon>
        <taxon>Viridiplantae</taxon>
        <taxon>Streptophyta</taxon>
        <taxon>Embryophyta</taxon>
        <taxon>Tracheophyta</taxon>
        <taxon>Spermatophyta</taxon>
        <taxon>Magnoliopsida</taxon>
        <taxon>eudicotyledons</taxon>
        <taxon>Gunneridae</taxon>
        <taxon>Pentapetalae</taxon>
        <taxon>asterids</taxon>
        <taxon>lamiids</taxon>
        <taxon>Solanales</taxon>
        <taxon>Solanaceae</taxon>
        <taxon>Solanoideae</taxon>
        <taxon>Datureae</taxon>
        <taxon>Datura</taxon>
    </lineage>
</organism>
<dbReference type="SUPFAM" id="SSF51735">
    <property type="entry name" value="NAD(P)-binding Rossmann-fold domains"/>
    <property type="match status" value="1"/>
</dbReference>
<evidence type="ECO:0000313" key="4">
    <source>
        <dbReference type="Proteomes" id="UP000823775"/>
    </source>
</evidence>
<dbReference type="PRINTS" id="PR00081">
    <property type="entry name" value="GDHRDH"/>
</dbReference>
<name>A0ABS8SM57_DATST</name>
<keyword evidence="2" id="KW-0560">Oxidoreductase</keyword>
<gene>
    <name evidence="3" type="ORF">HAX54_042129</name>
</gene>
<evidence type="ECO:0000256" key="1">
    <source>
        <dbReference type="ARBA" id="ARBA00006484"/>
    </source>
</evidence>
<dbReference type="EMBL" id="JACEIK010000616">
    <property type="protein sequence ID" value="MCD7459858.1"/>
    <property type="molecule type" value="Genomic_DNA"/>
</dbReference>
<protein>
    <submittedName>
        <fullName evidence="3">Uncharacterized protein</fullName>
    </submittedName>
</protein>